<feature type="compositionally biased region" description="Low complexity" evidence="1">
    <location>
        <begin position="52"/>
        <end position="63"/>
    </location>
</feature>
<feature type="region of interest" description="Disordered" evidence="1">
    <location>
        <begin position="52"/>
        <end position="71"/>
    </location>
</feature>
<protein>
    <submittedName>
        <fullName evidence="2">Uncharacterized protein</fullName>
    </submittedName>
</protein>
<dbReference type="EMBL" id="GGFM01008846">
    <property type="protein sequence ID" value="MBW29597.1"/>
    <property type="molecule type" value="Transcribed_RNA"/>
</dbReference>
<accession>A0A2M3ZM04</accession>
<dbReference type="AlphaFoldDB" id="A0A2M3ZM04"/>
<name>A0A2M3ZM04_9DIPT</name>
<proteinExistence type="predicted"/>
<reference evidence="2" key="1">
    <citation type="submission" date="2018-01" db="EMBL/GenBank/DDBJ databases">
        <title>An insight into the sialome of Amazonian anophelines.</title>
        <authorList>
            <person name="Ribeiro J.M."/>
            <person name="Scarpassa V."/>
            <person name="Calvo E."/>
        </authorList>
    </citation>
    <scope>NUCLEOTIDE SEQUENCE</scope>
    <source>
        <tissue evidence="2">Salivary glands</tissue>
    </source>
</reference>
<evidence type="ECO:0000313" key="2">
    <source>
        <dbReference type="EMBL" id="MBW29597.1"/>
    </source>
</evidence>
<organism evidence="2">
    <name type="scientific">Anopheles braziliensis</name>
    <dbReference type="NCBI Taxonomy" id="58242"/>
    <lineage>
        <taxon>Eukaryota</taxon>
        <taxon>Metazoa</taxon>
        <taxon>Ecdysozoa</taxon>
        <taxon>Arthropoda</taxon>
        <taxon>Hexapoda</taxon>
        <taxon>Insecta</taxon>
        <taxon>Pterygota</taxon>
        <taxon>Neoptera</taxon>
        <taxon>Endopterygota</taxon>
        <taxon>Diptera</taxon>
        <taxon>Nematocera</taxon>
        <taxon>Culicoidea</taxon>
        <taxon>Culicidae</taxon>
        <taxon>Anophelinae</taxon>
        <taxon>Anopheles</taxon>
    </lineage>
</organism>
<sequence>MRTVSWAVGATTRPGNQFSLGFFFLLSLVSTHTTLPMFSSLSLAADRECVAGSSSSSELSSGSRCRDLRPLRPPMTGLPKCSGCVSGS</sequence>
<evidence type="ECO:0000256" key="1">
    <source>
        <dbReference type="SAM" id="MobiDB-lite"/>
    </source>
</evidence>